<gene>
    <name evidence="3" type="ORF">ICL07_20815</name>
</gene>
<keyword evidence="4" id="KW-1185">Reference proteome</keyword>
<dbReference type="PANTHER" id="PTHR46268">
    <property type="entry name" value="STRESS RESPONSE PROTEIN NHAX"/>
    <property type="match status" value="1"/>
</dbReference>
<protein>
    <submittedName>
        <fullName evidence="3">Universal stress protein</fullName>
    </submittedName>
</protein>
<dbReference type="RefSeq" id="WP_188089973.1">
    <property type="nucleotide sequence ID" value="NZ_JACVFC010000003.1"/>
</dbReference>
<dbReference type="InterPro" id="IPR006016">
    <property type="entry name" value="UspA"/>
</dbReference>
<evidence type="ECO:0000313" key="4">
    <source>
        <dbReference type="Proteomes" id="UP000659124"/>
    </source>
</evidence>
<dbReference type="PRINTS" id="PR01438">
    <property type="entry name" value="UNVRSLSTRESS"/>
</dbReference>
<dbReference type="PANTHER" id="PTHR46268:SF6">
    <property type="entry name" value="UNIVERSAL STRESS PROTEIN UP12"/>
    <property type="match status" value="1"/>
</dbReference>
<reference evidence="3 4" key="1">
    <citation type="submission" date="2020-09" db="EMBL/GenBank/DDBJ databases">
        <title>Genome sequences of type strains of Chitinophaga qingshengii and Chitinophaga varians.</title>
        <authorList>
            <person name="Kittiwongwattana C."/>
        </authorList>
    </citation>
    <scope>NUCLEOTIDE SEQUENCE [LARGE SCALE GENOMIC DNA]</scope>
    <source>
        <strain evidence="3 4">JCM 30026</strain>
    </source>
</reference>
<dbReference type="InterPro" id="IPR014729">
    <property type="entry name" value="Rossmann-like_a/b/a_fold"/>
</dbReference>
<evidence type="ECO:0000259" key="2">
    <source>
        <dbReference type="Pfam" id="PF00582"/>
    </source>
</evidence>
<name>A0ABR7TQT2_9BACT</name>
<feature type="domain" description="UspA" evidence="2">
    <location>
        <begin position="1"/>
        <end position="140"/>
    </location>
</feature>
<organism evidence="3 4">
    <name type="scientific">Chitinophaga qingshengii</name>
    <dbReference type="NCBI Taxonomy" id="1569794"/>
    <lineage>
        <taxon>Bacteria</taxon>
        <taxon>Pseudomonadati</taxon>
        <taxon>Bacteroidota</taxon>
        <taxon>Chitinophagia</taxon>
        <taxon>Chitinophagales</taxon>
        <taxon>Chitinophagaceae</taxon>
        <taxon>Chitinophaga</taxon>
    </lineage>
</organism>
<accession>A0ABR7TQT2</accession>
<dbReference type="Gene3D" id="3.40.50.620">
    <property type="entry name" value="HUPs"/>
    <property type="match status" value="2"/>
</dbReference>
<evidence type="ECO:0000256" key="1">
    <source>
        <dbReference type="ARBA" id="ARBA00008791"/>
    </source>
</evidence>
<dbReference type="Proteomes" id="UP000659124">
    <property type="component" value="Unassembled WGS sequence"/>
</dbReference>
<dbReference type="Pfam" id="PF00582">
    <property type="entry name" value="Usp"/>
    <property type="match status" value="1"/>
</dbReference>
<dbReference type="EMBL" id="JACVFC010000003">
    <property type="protein sequence ID" value="MBC9932842.1"/>
    <property type="molecule type" value="Genomic_DNA"/>
</dbReference>
<comment type="similarity">
    <text evidence="1">Belongs to the universal stress protein A family.</text>
</comment>
<dbReference type="CDD" id="cd00293">
    <property type="entry name" value="USP-like"/>
    <property type="match status" value="1"/>
</dbReference>
<proteinExistence type="inferred from homology"/>
<dbReference type="InterPro" id="IPR006015">
    <property type="entry name" value="Universal_stress_UspA"/>
</dbReference>
<comment type="caution">
    <text evidence="3">The sequence shown here is derived from an EMBL/GenBank/DDBJ whole genome shotgun (WGS) entry which is preliminary data.</text>
</comment>
<evidence type="ECO:0000313" key="3">
    <source>
        <dbReference type="EMBL" id="MBC9932842.1"/>
    </source>
</evidence>
<sequence length="272" mass="30581">MKTIIVATDFSPAAWNAACYAADMAKAIGTQVVLLHVYTLPVSYGEMPIAFNPDQMLQDIQEEMSKLKQQLTERTAGKVTIEVVVKMGNFYTELEVLCERLRPYVVILGSQGTTAAERLLLGGHTVFVMRHLEWPLITVPPERTFTGIKKIGLACDFSHVSETVPVKLLQQFADDFHAELHILNVEAKRDATPAMVHESDRLHEMLAPMAPHYHYSVHADANESLMEDAELLQLDLLVVLPKHHDLLHRLTHKSHTRNLTMHCPVPLMALQP</sequence>
<dbReference type="SUPFAM" id="SSF52402">
    <property type="entry name" value="Adenine nucleotide alpha hydrolases-like"/>
    <property type="match status" value="2"/>
</dbReference>